<dbReference type="OrthoDB" id="6281279at2759"/>
<accession>A0A7I8V9G8</accession>
<feature type="transmembrane region" description="Helical" evidence="2">
    <location>
        <begin position="82"/>
        <end position="101"/>
    </location>
</feature>
<comment type="caution">
    <text evidence="3">The sequence shown here is derived from an EMBL/GenBank/DDBJ whole genome shotgun (WGS) entry which is preliminary data.</text>
</comment>
<gene>
    <name evidence="3" type="ORF">DGYR_LOCUS1964</name>
</gene>
<dbReference type="GO" id="GO:0005886">
    <property type="term" value="C:plasma membrane"/>
    <property type="evidence" value="ECO:0007669"/>
    <property type="project" value="TreeGrafter"/>
</dbReference>
<evidence type="ECO:0000256" key="2">
    <source>
        <dbReference type="SAM" id="Phobius"/>
    </source>
</evidence>
<evidence type="ECO:0000313" key="3">
    <source>
        <dbReference type="EMBL" id="CAD5112898.1"/>
    </source>
</evidence>
<organism evidence="3 4">
    <name type="scientific">Dimorphilus gyrociliatus</name>
    <dbReference type="NCBI Taxonomy" id="2664684"/>
    <lineage>
        <taxon>Eukaryota</taxon>
        <taxon>Metazoa</taxon>
        <taxon>Spiralia</taxon>
        <taxon>Lophotrochozoa</taxon>
        <taxon>Annelida</taxon>
        <taxon>Polychaeta</taxon>
        <taxon>Polychaeta incertae sedis</taxon>
        <taxon>Dinophilidae</taxon>
        <taxon>Dimorphilus</taxon>
    </lineage>
</organism>
<evidence type="ECO:0000313" key="4">
    <source>
        <dbReference type="Proteomes" id="UP000549394"/>
    </source>
</evidence>
<name>A0A7I8V9G8_9ANNE</name>
<dbReference type="PANTHER" id="PTHR10582">
    <property type="entry name" value="TRANSIENT RECEPTOR POTENTIAL ION CHANNEL PROTEIN"/>
    <property type="match status" value="1"/>
</dbReference>
<reference evidence="3 4" key="1">
    <citation type="submission" date="2020-08" db="EMBL/GenBank/DDBJ databases">
        <authorList>
            <person name="Hejnol A."/>
        </authorList>
    </citation>
    <scope>NUCLEOTIDE SEQUENCE [LARGE SCALE GENOMIC DNA]</scope>
</reference>
<keyword evidence="4" id="KW-1185">Reference proteome</keyword>
<dbReference type="EMBL" id="CAJFCJ010000003">
    <property type="protein sequence ID" value="CAD5112898.1"/>
    <property type="molecule type" value="Genomic_DNA"/>
</dbReference>
<feature type="transmembrane region" description="Helical" evidence="2">
    <location>
        <begin position="240"/>
        <end position="260"/>
    </location>
</feature>
<dbReference type="PANTHER" id="PTHR10582:SF31">
    <property type="entry name" value="TRANSIENT RECEPTOR POTENTIAL CATION CHANNEL SUBFAMILY V MEMBER 6-LIKE"/>
    <property type="match status" value="1"/>
</dbReference>
<keyword evidence="2" id="KW-1133">Transmembrane helix</keyword>
<sequence>MLKALLEIEGTYRISQTQLGRVNVLEYEVTNIEPILCRMQAAPSVLELLAYSPNDDNIRDAFCIPLVEKIVDQKWSHYRTYYWIWAIVHCSYMACISLLFLKNKRFPFENCKPKTPYKQVYDYKLCSAVLSLCIMLLTYGLTGFICTLITQCFRQSRIRRTLSVTRMGKYYVFLIGHPSLTIIWWLCWVLCVKSDICMVMETVILVTGWLYAITFSKLFQLTGFFTVMFAKLVNKDLPRFLLVSSLAIIGFGTALFATYAQTVEKPPEVSSLPVTYISLFRVSLGLTDLHFLHDEEINLHRMLLYMTFLITNNVVLLHMLIAALTDTYTSISRHGSSVWRRSQAQDILMLEMSLPNWLQLNFVHKHYLPVTLDELIMGNKLVQRKTYEFQLIDSEPAQSRCKLKSSNKISPVDKQ</sequence>
<proteinExistence type="predicted"/>
<keyword evidence="2" id="KW-0472">Membrane</keyword>
<feature type="transmembrane region" description="Helical" evidence="2">
    <location>
        <begin position="121"/>
        <end position="149"/>
    </location>
</feature>
<feature type="transmembrane region" description="Helical" evidence="2">
    <location>
        <begin position="203"/>
        <end position="228"/>
    </location>
</feature>
<feature type="transmembrane region" description="Helical" evidence="2">
    <location>
        <begin position="170"/>
        <end position="191"/>
    </location>
</feature>
<dbReference type="InterPro" id="IPR024862">
    <property type="entry name" value="TRPV"/>
</dbReference>
<feature type="transmembrane region" description="Helical" evidence="2">
    <location>
        <begin position="303"/>
        <end position="324"/>
    </location>
</feature>
<dbReference type="Proteomes" id="UP000549394">
    <property type="component" value="Unassembled WGS sequence"/>
</dbReference>
<evidence type="ECO:0000256" key="1">
    <source>
        <dbReference type="ARBA" id="ARBA00022737"/>
    </source>
</evidence>
<dbReference type="AlphaFoldDB" id="A0A7I8V9G8"/>
<keyword evidence="2" id="KW-0812">Transmembrane</keyword>
<dbReference type="GO" id="GO:0098703">
    <property type="term" value="P:calcium ion import across plasma membrane"/>
    <property type="evidence" value="ECO:0007669"/>
    <property type="project" value="TreeGrafter"/>
</dbReference>
<keyword evidence="1" id="KW-0677">Repeat</keyword>
<protein>
    <submittedName>
        <fullName evidence="3">DgyrCDS2106</fullName>
    </submittedName>
</protein>
<dbReference type="GO" id="GO:0005262">
    <property type="term" value="F:calcium channel activity"/>
    <property type="evidence" value="ECO:0007669"/>
    <property type="project" value="TreeGrafter"/>
</dbReference>